<evidence type="ECO:0000313" key="2">
    <source>
        <dbReference type="EMBL" id="KAK5067863.1"/>
    </source>
</evidence>
<feature type="chain" id="PRO_5045084193" description="AB hydrolase-1 domain-containing protein" evidence="1">
    <location>
        <begin position="23"/>
        <end position="155"/>
    </location>
</feature>
<dbReference type="Proteomes" id="UP001357485">
    <property type="component" value="Unassembled WGS sequence"/>
</dbReference>
<keyword evidence="1" id="KW-0732">Signal</keyword>
<organism evidence="2 3">
    <name type="scientific">Cryomyces antarcticus</name>
    <dbReference type="NCBI Taxonomy" id="329879"/>
    <lineage>
        <taxon>Eukaryota</taxon>
        <taxon>Fungi</taxon>
        <taxon>Dikarya</taxon>
        <taxon>Ascomycota</taxon>
        <taxon>Pezizomycotina</taxon>
        <taxon>Dothideomycetes</taxon>
        <taxon>Dothideomycetes incertae sedis</taxon>
        <taxon>Cryomyces</taxon>
    </lineage>
</organism>
<evidence type="ECO:0008006" key="4">
    <source>
        <dbReference type="Google" id="ProtNLM"/>
    </source>
</evidence>
<dbReference type="SUPFAM" id="SSF53474">
    <property type="entry name" value="alpha/beta-Hydrolases"/>
    <property type="match status" value="1"/>
</dbReference>
<dbReference type="InterPro" id="IPR029058">
    <property type="entry name" value="AB_hydrolase_fold"/>
</dbReference>
<dbReference type="EMBL" id="JAVRRA010027296">
    <property type="protein sequence ID" value="KAK5067863.1"/>
    <property type="molecule type" value="Genomic_DNA"/>
</dbReference>
<proteinExistence type="predicted"/>
<gene>
    <name evidence="2" type="ORF">LTR16_009867</name>
</gene>
<evidence type="ECO:0000313" key="3">
    <source>
        <dbReference type="Proteomes" id="UP001357485"/>
    </source>
</evidence>
<reference evidence="2 3" key="1">
    <citation type="submission" date="2023-08" db="EMBL/GenBank/DDBJ databases">
        <title>Black Yeasts Isolated from many extreme environments.</title>
        <authorList>
            <person name="Coleine C."/>
            <person name="Stajich J.E."/>
            <person name="Selbmann L."/>
        </authorList>
    </citation>
    <scope>NUCLEOTIDE SEQUENCE [LARGE SCALE GENOMIC DNA]</scope>
    <source>
        <strain evidence="2 3">CCFEE 536</strain>
    </source>
</reference>
<feature type="non-terminal residue" evidence="2">
    <location>
        <position position="155"/>
    </location>
</feature>
<protein>
    <recommendedName>
        <fullName evidence="4">AB hydrolase-1 domain-containing protein</fullName>
    </recommendedName>
</protein>
<keyword evidence="3" id="KW-1185">Reference proteome</keyword>
<dbReference type="Gene3D" id="3.40.50.1820">
    <property type="entry name" value="alpha/beta hydrolase"/>
    <property type="match status" value="1"/>
</dbReference>
<sequence>MLPILNTAIVLLSAALTVSCAAEPEPNCTDFVLPVTVTAPSYGLQFPPFENGYQATHFLNVATNRDAGLGPSPSKAPVNVTQTFDVSARYCTPTKAYARNGEGGSVMLLTHGIGFDKSYWSFGNTTYDYVLAATRAGYGTLSYDRLGTGLSSRPS</sequence>
<comment type="caution">
    <text evidence="2">The sequence shown here is derived from an EMBL/GenBank/DDBJ whole genome shotgun (WGS) entry which is preliminary data.</text>
</comment>
<feature type="signal peptide" evidence="1">
    <location>
        <begin position="1"/>
        <end position="22"/>
    </location>
</feature>
<evidence type="ECO:0000256" key="1">
    <source>
        <dbReference type="SAM" id="SignalP"/>
    </source>
</evidence>
<accession>A0ABR0JPE5</accession>
<name>A0ABR0JPE5_9PEZI</name>